<evidence type="ECO:0000256" key="1">
    <source>
        <dbReference type="ARBA" id="ARBA00022801"/>
    </source>
</evidence>
<evidence type="ECO:0000259" key="3">
    <source>
        <dbReference type="Pfam" id="PF01156"/>
    </source>
</evidence>
<comment type="caution">
    <text evidence="4">The sequence shown here is derived from an EMBL/GenBank/DDBJ whole genome shotgun (WGS) entry which is preliminary data.</text>
</comment>
<dbReference type="InterPro" id="IPR036452">
    <property type="entry name" value="Ribo_hydro-like"/>
</dbReference>
<evidence type="ECO:0000256" key="2">
    <source>
        <dbReference type="ARBA" id="ARBA00023295"/>
    </source>
</evidence>
<dbReference type="InterPro" id="IPR001910">
    <property type="entry name" value="Inosine/uridine_hydrolase_dom"/>
</dbReference>
<dbReference type="SUPFAM" id="SSF53590">
    <property type="entry name" value="Nucleoside hydrolase"/>
    <property type="match status" value="1"/>
</dbReference>
<keyword evidence="1 4" id="KW-0378">Hydrolase</keyword>
<dbReference type="Pfam" id="PF01156">
    <property type="entry name" value="IU_nuc_hydro"/>
    <property type="match status" value="1"/>
</dbReference>
<evidence type="ECO:0000313" key="5">
    <source>
        <dbReference type="Proteomes" id="UP001589692"/>
    </source>
</evidence>
<keyword evidence="2" id="KW-0326">Glycosidase</keyword>
<dbReference type="PANTHER" id="PTHR12304">
    <property type="entry name" value="INOSINE-URIDINE PREFERRING NUCLEOSIDE HYDROLASE"/>
    <property type="match status" value="1"/>
</dbReference>
<gene>
    <name evidence="4" type="ORF">ACFFP0_12150</name>
</gene>
<name>A0ABV6AG73_9HYPH</name>
<dbReference type="InterPro" id="IPR023186">
    <property type="entry name" value="IUNH"/>
</dbReference>
<organism evidence="4 5">
    <name type="scientific">Rhizobium puerariae</name>
    <dbReference type="NCBI Taxonomy" id="1585791"/>
    <lineage>
        <taxon>Bacteria</taxon>
        <taxon>Pseudomonadati</taxon>
        <taxon>Pseudomonadota</taxon>
        <taxon>Alphaproteobacteria</taxon>
        <taxon>Hyphomicrobiales</taxon>
        <taxon>Rhizobiaceae</taxon>
        <taxon>Rhizobium/Agrobacterium group</taxon>
        <taxon>Rhizobium</taxon>
    </lineage>
</organism>
<accession>A0ABV6AG73</accession>
<keyword evidence="5" id="KW-1185">Reference proteome</keyword>
<sequence>MRLIIDTDTAGDDTYSLLLAMRTPGSTLEAVTICVGNVPFDQQVENALATIEAAGFSGKVPVYPGARRPMVKPWEPSTMHGNDGMSGANLPIARQRPETKHAVDAIIERVMAEPGKIDILAQAPLTNIALAVMKEPRIAKAVRHLWIMGGTDNAVGNITPCAEYNFFIDPEAARIVFEAGFDITLSTWTLTMRSGLFEGDQLDEIFAMNTPLSEFYRKVSRVPRETAQARYGRPVSTHPDSLTCACALNPELIESSREAVVRIETMGEITRGFSAIHPPKLGNRWPEYKVNARVIEKASNDGFLRMMKQAFAEDQP</sequence>
<dbReference type="RefSeq" id="WP_377260822.1">
    <property type="nucleotide sequence ID" value="NZ_JBHMAA010000014.1"/>
</dbReference>
<proteinExistence type="predicted"/>
<protein>
    <submittedName>
        <fullName evidence="4">Nucleoside hydrolase</fullName>
    </submittedName>
</protein>
<reference evidence="4 5" key="1">
    <citation type="submission" date="2024-09" db="EMBL/GenBank/DDBJ databases">
        <authorList>
            <person name="Sun Q."/>
            <person name="Mori K."/>
        </authorList>
    </citation>
    <scope>NUCLEOTIDE SEQUENCE [LARGE SCALE GENOMIC DNA]</scope>
    <source>
        <strain evidence="4 5">TBRC 4938</strain>
    </source>
</reference>
<dbReference type="Gene3D" id="3.90.245.10">
    <property type="entry name" value="Ribonucleoside hydrolase-like"/>
    <property type="match status" value="1"/>
</dbReference>
<evidence type="ECO:0000313" key="4">
    <source>
        <dbReference type="EMBL" id="MFB9949607.1"/>
    </source>
</evidence>
<dbReference type="EMBL" id="JBHMAA010000014">
    <property type="protein sequence ID" value="MFB9949607.1"/>
    <property type="molecule type" value="Genomic_DNA"/>
</dbReference>
<dbReference type="PANTHER" id="PTHR12304:SF4">
    <property type="entry name" value="URIDINE NUCLEOSIDASE"/>
    <property type="match status" value="1"/>
</dbReference>
<feature type="domain" description="Inosine/uridine-preferring nucleoside hydrolase" evidence="3">
    <location>
        <begin position="3"/>
        <end position="304"/>
    </location>
</feature>
<dbReference type="Proteomes" id="UP001589692">
    <property type="component" value="Unassembled WGS sequence"/>
</dbReference>
<dbReference type="GO" id="GO:0016787">
    <property type="term" value="F:hydrolase activity"/>
    <property type="evidence" value="ECO:0007669"/>
    <property type="project" value="UniProtKB-KW"/>
</dbReference>